<dbReference type="SUPFAM" id="SSF48576">
    <property type="entry name" value="Terpenoid synthases"/>
    <property type="match status" value="1"/>
</dbReference>
<accession>A0A0F5MPX4</accession>
<evidence type="ECO:0000313" key="8">
    <source>
        <dbReference type="Proteomes" id="UP000033358"/>
    </source>
</evidence>
<name>A0A0F5MPX4_9RICK</name>
<evidence type="ECO:0000256" key="6">
    <source>
        <dbReference type="RuleBase" id="RU004466"/>
    </source>
</evidence>
<dbReference type="CDD" id="cd00685">
    <property type="entry name" value="Trans_IPPS_HT"/>
    <property type="match status" value="1"/>
</dbReference>
<dbReference type="AlphaFoldDB" id="A0A0F5MPX4"/>
<comment type="similarity">
    <text evidence="2 6">Belongs to the FPP/GGPP synthase family.</text>
</comment>
<sequence>MKLAKANIPDQLKSFQHLLEIDLAKMDALINNLISEREKLIFDISDYLIFSGGKRLRPILTIICSKLINENNDERHIALAAAVELIHTATLLHDDVVDISSLRRGNKTANEKWGNKESILVGDFLLSGAFRLMVKDGSLKILDILSSASAVIAEGEVMQIVATNNIAMTKEEYIKIISAKTAELFASACQVGAVVTSLPLELEMDLRKFGFYLGIAFQILDDMLDYSAKQQELGKSIGDDFREGKITLPIIIAYEKSDPLDREFLVNTMCRLNQTDGDLEKAIGIIHKSNGLEESGKIAKEYIKLAESHLASFPPSDAKDALNTILQYSLERSY</sequence>
<proteinExistence type="inferred from homology"/>
<dbReference type="GO" id="GO:0046872">
    <property type="term" value="F:metal ion binding"/>
    <property type="evidence" value="ECO:0007669"/>
    <property type="project" value="UniProtKB-KW"/>
</dbReference>
<evidence type="ECO:0000256" key="2">
    <source>
        <dbReference type="ARBA" id="ARBA00006706"/>
    </source>
</evidence>
<protein>
    <submittedName>
        <fullName evidence="7">Octaprenyl-diphosphate synthase</fullName>
        <ecNumber evidence="7">2.5.1.90</ecNumber>
    </submittedName>
</protein>
<comment type="cofactor">
    <cofactor evidence="1">
        <name>Mg(2+)</name>
        <dbReference type="ChEBI" id="CHEBI:18420"/>
    </cofactor>
</comment>
<dbReference type="PATRIC" id="fig|1607817.3.peg.793"/>
<dbReference type="PANTHER" id="PTHR12001:SF69">
    <property type="entry name" value="ALL TRANS-POLYPRENYL-DIPHOSPHATE SYNTHASE PDSS1"/>
    <property type="match status" value="1"/>
</dbReference>
<dbReference type="PROSITE" id="PS00444">
    <property type="entry name" value="POLYPRENYL_SYNTHASE_2"/>
    <property type="match status" value="1"/>
</dbReference>
<dbReference type="GO" id="GO:0106350">
    <property type="term" value="F:all-trans-octaprenyl-diphosphate synthase activity"/>
    <property type="evidence" value="ECO:0007669"/>
    <property type="project" value="UniProtKB-EC"/>
</dbReference>
<evidence type="ECO:0000256" key="1">
    <source>
        <dbReference type="ARBA" id="ARBA00001946"/>
    </source>
</evidence>
<reference evidence="7 8" key="1">
    <citation type="submission" date="2015-02" db="EMBL/GenBank/DDBJ databases">
        <title>Single cell genomics of a rare environmental alphaproteobacterium provides unique insights into Rickettsiaceae evolution.</title>
        <authorList>
            <person name="Martijn J."/>
            <person name="Schulz F."/>
            <person name="Zaremba-Niedzwiedzka K."/>
            <person name="Viklund J."/>
            <person name="Stepanauskas R."/>
            <person name="Andersson S.G.E."/>
            <person name="Horn M."/>
            <person name="Guy L."/>
            <person name="Ettema T.J.G."/>
        </authorList>
    </citation>
    <scope>NUCLEOTIDE SEQUENCE [LARGE SCALE GENOMIC DNA]</scope>
    <source>
        <strain evidence="7 8">SCGC AAA041-L04</strain>
    </source>
</reference>
<dbReference type="GO" id="GO:0008299">
    <property type="term" value="P:isoprenoid biosynthetic process"/>
    <property type="evidence" value="ECO:0007669"/>
    <property type="project" value="InterPro"/>
</dbReference>
<dbReference type="EC" id="2.5.1.90" evidence="7"/>
<dbReference type="EMBL" id="JYHA01000129">
    <property type="protein sequence ID" value="KKB96122.1"/>
    <property type="molecule type" value="Genomic_DNA"/>
</dbReference>
<evidence type="ECO:0000313" key="7">
    <source>
        <dbReference type="EMBL" id="KKB96122.1"/>
    </source>
</evidence>
<dbReference type="SFLD" id="SFLDS00005">
    <property type="entry name" value="Isoprenoid_Synthase_Type_I"/>
    <property type="match status" value="1"/>
</dbReference>
<dbReference type="Gene3D" id="1.10.600.10">
    <property type="entry name" value="Farnesyl Diphosphate Synthase"/>
    <property type="match status" value="1"/>
</dbReference>
<dbReference type="InterPro" id="IPR008949">
    <property type="entry name" value="Isoprenoid_synthase_dom_sf"/>
</dbReference>
<dbReference type="PANTHER" id="PTHR12001">
    <property type="entry name" value="GERANYLGERANYL PYROPHOSPHATE SYNTHASE"/>
    <property type="match status" value="1"/>
</dbReference>
<comment type="caution">
    <text evidence="7">The sequence shown here is derived from an EMBL/GenBank/DDBJ whole genome shotgun (WGS) entry which is preliminary data.</text>
</comment>
<gene>
    <name evidence="7" type="primary">ispB</name>
    <name evidence="7" type="ORF">SZ25_00792</name>
</gene>
<organism evidence="7 8">
    <name type="scientific">Candidatus Arcanibacter lacustris</name>
    <dbReference type="NCBI Taxonomy" id="1607817"/>
    <lineage>
        <taxon>Bacteria</taxon>
        <taxon>Pseudomonadati</taxon>
        <taxon>Pseudomonadota</taxon>
        <taxon>Alphaproteobacteria</taxon>
        <taxon>Rickettsiales</taxon>
        <taxon>Candidatus Arcanibacter</taxon>
    </lineage>
</organism>
<dbReference type="Pfam" id="PF00348">
    <property type="entry name" value="polyprenyl_synt"/>
    <property type="match status" value="1"/>
</dbReference>
<dbReference type="InterPro" id="IPR000092">
    <property type="entry name" value="Polyprenyl_synt"/>
</dbReference>
<evidence type="ECO:0000256" key="5">
    <source>
        <dbReference type="ARBA" id="ARBA00022842"/>
    </source>
</evidence>
<dbReference type="Proteomes" id="UP000033358">
    <property type="component" value="Unassembled WGS sequence"/>
</dbReference>
<keyword evidence="5" id="KW-0460">Magnesium</keyword>
<keyword evidence="3 6" id="KW-0808">Transferase</keyword>
<evidence type="ECO:0000256" key="3">
    <source>
        <dbReference type="ARBA" id="ARBA00022679"/>
    </source>
</evidence>
<keyword evidence="4" id="KW-0479">Metal-binding</keyword>
<keyword evidence="8" id="KW-1185">Reference proteome</keyword>
<evidence type="ECO:0000256" key="4">
    <source>
        <dbReference type="ARBA" id="ARBA00022723"/>
    </source>
</evidence>
<dbReference type="InterPro" id="IPR033749">
    <property type="entry name" value="Polyprenyl_synt_CS"/>
</dbReference>
<dbReference type="PROSITE" id="PS00723">
    <property type="entry name" value="POLYPRENYL_SYNTHASE_1"/>
    <property type="match status" value="1"/>
</dbReference>